<gene>
    <name evidence="1" type="ORF">BDV98DRAFT_262530</name>
</gene>
<proteinExistence type="predicted"/>
<dbReference type="AlphaFoldDB" id="A0A5C3QB67"/>
<name>A0A5C3QB67_9AGAR</name>
<reference evidence="1 2" key="1">
    <citation type="journal article" date="2019" name="Nat. Ecol. Evol.">
        <title>Megaphylogeny resolves global patterns of mushroom evolution.</title>
        <authorList>
            <person name="Varga T."/>
            <person name="Krizsan K."/>
            <person name="Foldi C."/>
            <person name="Dima B."/>
            <person name="Sanchez-Garcia M."/>
            <person name="Sanchez-Ramirez S."/>
            <person name="Szollosi G.J."/>
            <person name="Szarkandi J.G."/>
            <person name="Papp V."/>
            <person name="Albert L."/>
            <person name="Andreopoulos W."/>
            <person name="Angelini C."/>
            <person name="Antonin V."/>
            <person name="Barry K.W."/>
            <person name="Bougher N.L."/>
            <person name="Buchanan P."/>
            <person name="Buyck B."/>
            <person name="Bense V."/>
            <person name="Catcheside P."/>
            <person name="Chovatia M."/>
            <person name="Cooper J."/>
            <person name="Damon W."/>
            <person name="Desjardin D."/>
            <person name="Finy P."/>
            <person name="Geml J."/>
            <person name="Haridas S."/>
            <person name="Hughes K."/>
            <person name="Justo A."/>
            <person name="Karasinski D."/>
            <person name="Kautmanova I."/>
            <person name="Kiss B."/>
            <person name="Kocsube S."/>
            <person name="Kotiranta H."/>
            <person name="LaButti K.M."/>
            <person name="Lechner B.E."/>
            <person name="Liimatainen K."/>
            <person name="Lipzen A."/>
            <person name="Lukacs Z."/>
            <person name="Mihaltcheva S."/>
            <person name="Morgado L.N."/>
            <person name="Niskanen T."/>
            <person name="Noordeloos M.E."/>
            <person name="Ohm R.A."/>
            <person name="Ortiz-Santana B."/>
            <person name="Ovrebo C."/>
            <person name="Racz N."/>
            <person name="Riley R."/>
            <person name="Savchenko A."/>
            <person name="Shiryaev A."/>
            <person name="Soop K."/>
            <person name="Spirin V."/>
            <person name="Szebenyi C."/>
            <person name="Tomsovsky M."/>
            <person name="Tulloss R.E."/>
            <person name="Uehling J."/>
            <person name="Grigoriev I.V."/>
            <person name="Vagvolgyi C."/>
            <person name="Papp T."/>
            <person name="Martin F.M."/>
            <person name="Miettinen O."/>
            <person name="Hibbett D.S."/>
            <person name="Nagy L.G."/>
        </authorList>
    </citation>
    <scope>NUCLEOTIDE SEQUENCE [LARGE SCALE GENOMIC DNA]</scope>
    <source>
        <strain evidence="1 2">CBS 309.79</strain>
    </source>
</reference>
<accession>A0A5C3QB67</accession>
<keyword evidence="2" id="KW-1185">Reference proteome</keyword>
<evidence type="ECO:0000313" key="2">
    <source>
        <dbReference type="Proteomes" id="UP000305067"/>
    </source>
</evidence>
<dbReference type="EMBL" id="ML178847">
    <property type="protein sequence ID" value="TFK97418.1"/>
    <property type="molecule type" value="Genomic_DNA"/>
</dbReference>
<evidence type="ECO:0000313" key="1">
    <source>
        <dbReference type="EMBL" id="TFK97418.1"/>
    </source>
</evidence>
<sequence>MEGVHLNCRYPPPFHQIPSPPLTCSNDRAHGHDLSFHLSRAEFHLSRVPREPPTESPGVGSEDHFRALRLFQETRVAVLIPATFYKCLRSLSTLEVIDIPIDPPAAGGVSDQATHTILIKLVHELEQFSVSNVKHIAEMVLDRHPTGAATHVEDCPQKTALDDPTLVVEQLESLDLYGGCLANVEQALELKIATMWYSLPALCGLPAWRTIMADERELYTQDLDLDGAADKCERGAVFRKGYSACLQAQ</sequence>
<protein>
    <submittedName>
        <fullName evidence="1">Uncharacterized protein</fullName>
    </submittedName>
</protein>
<organism evidence="1 2">
    <name type="scientific">Pterulicium gracile</name>
    <dbReference type="NCBI Taxonomy" id="1884261"/>
    <lineage>
        <taxon>Eukaryota</taxon>
        <taxon>Fungi</taxon>
        <taxon>Dikarya</taxon>
        <taxon>Basidiomycota</taxon>
        <taxon>Agaricomycotina</taxon>
        <taxon>Agaricomycetes</taxon>
        <taxon>Agaricomycetidae</taxon>
        <taxon>Agaricales</taxon>
        <taxon>Pleurotineae</taxon>
        <taxon>Pterulaceae</taxon>
        <taxon>Pterulicium</taxon>
    </lineage>
</organism>
<dbReference type="Proteomes" id="UP000305067">
    <property type="component" value="Unassembled WGS sequence"/>
</dbReference>